<evidence type="ECO:0000313" key="3">
    <source>
        <dbReference type="Proteomes" id="UP000244005"/>
    </source>
</evidence>
<dbReference type="Proteomes" id="UP000244005">
    <property type="component" value="Unassembled WGS sequence"/>
</dbReference>
<accession>A0A2R6WVS5</accession>
<feature type="region of interest" description="Disordered" evidence="1">
    <location>
        <begin position="13"/>
        <end position="149"/>
    </location>
</feature>
<feature type="compositionally biased region" description="Low complexity" evidence="1">
    <location>
        <begin position="31"/>
        <end position="42"/>
    </location>
</feature>
<evidence type="ECO:0000256" key="1">
    <source>
        <dbReference type="SAM" id="MobiDB-lite"/>
    </source>
</evidence>
<protein>
    <submittedName>
        <fullName evidence="2">Uncharacterized protein</fullName>
    </submittedName>
</protein>
<keyword evidence="3" id="KW-1185">Reference proteome</keyword>
<reference evidence="3" key="1">
    <citation type="journal article" date="2017" name="Cell">
        <title>Insights into land plant evolution garnered from the Marchantia polymorpha genome.</title>
        <authorList>
            <person name="Bowman J.L."/>
            <person name="Kohchi T."/>
            <person name="Yamato K.T."/>
            <person name="Jenkins J."/>
            <person name="Shu S."/>
            <person name="Ishizaki K."/>
            <person name="Yamaoka S."/>
            <person name="Nishihama R."/>
            <person name="Nakamura Y."/>
            <person name="Berger F."/>
            <person name="Adam C."/>
            <person name="Aki S.S."/>
            <person name="Althoff F."/>
            <person name="Araki T."/>
            <person name="Arteaga-Vazquez M.A."/>
            <person name="Balasubrmanian S."/>
            <person name="Barry K."/>
            <person name="Bauer D."/>
            <person name="Boehm C.R."/>
            <person name="Briginshaw L."/>
            <person name="Caballero-Perez J."/>
            <person name="Catarino B."/>
            <person name="Chen F."/>
            <person name="Chiyoda S."/>
            <person name="Chovatia M."/>
            <person name="Davies K.M."/>
            <person name="Delmans M."/>
            <person name="Demura T."/>
            <person name="Dierschke T."/>
            <person name="Dolan L."/>
            <person name="Dorantes-Acosta A.E."/>
            <person name="Eklund D.M."/>
            <person name="Florent S.N."/>
            <person name="Flores-Sandoval E."/>
            <person name="Fujiyama A."/>
            <person name="Fukuzawa H."/>
            <person name="Galik B."/>
            <person name="Grimanelli D."/>
            <person name="Grimwood J."/>
            <person name="Grossniklaus U."/>
            <person name="Hamada T."/>
            <person name="Haseloff J."/>
            <person name="Hetherington A.J."/>
            <person name="Higo A."/>
            <person name="Hirakawa Y."/>
            <person name="Hundley H.N."/>
            <person name="Ikeda Y."/>
            <person name="Inoue K."/>
            <person name="Inoue S.I."/>
            <person name="Ishida S."/>
            <person name="Jia Q."/>
            <person name="Kakita M."/>
            <person name="Kanazawa T."/>
            <person name="Kawai Y."/>
            <person name="Kawashima T."/>
            <person name="Kennedy M."/>
            <person name="Kinose K."/>
            <person name="Kinoshita T."/>
            <person name="Kohara Y."/>
            <person name="Koide E."/>
            <person name="Komatsu K."/>
            <person name="Kopischke S."/>
            <person name="Kubo M."/>
            <person name="Kyozuka J."/>
            <person name="Lagercrantz U."/>
            <person name="Lin S.S."/>
            <person name="Lindquist E."/>
            <person name="Lipzen A.M."/>
            <person name="Lu C.W."/>
            <person name="De Luna E."/>
            <person name="Martienssen R.A."/>
            <person name="Minamino N."/>
            <person name="Mizutani M."/>
            <person name="Mizutani M."/>
            <person name="Mochizuki N."/>
            <person name="Monte I."/>
            <person name="Mosher R."/>
            <person name="Nagasaki H."/>
            <person name="Nakagami H."/>
            <person name="Naramoto S."/>
            <person name="Nishitani K."/>
            <person name="Ohtani M."/>
            <person name="Okamoto T."/>
            <person name="Okumura M."/>
            <person name="Phillips J."/>
            <person name="Pollak B."/>
            <person name="Reinders A."/>
            <person name="Rovekamp M."/>
            <person name="Sano R."/>
            <person name="Sawa S."/>
            <person name="Schmid M.W."/>
            <person name="Shirakawa M."/>
            <person name="Solano R."/>
            <person name="Spunde A."/>
            <person name="Suetsugu N."/>
            <person name="Sugano S."/>
            <person name="Sugiyama A."/>
            <person name="Sun R."/>
            <person name="Suzuki Y."/>
            <person name="Takenaka M."/>
            <person name="Takezawa D."/>
            <person name="Tomogane H."/>
            <person name="Tsuzuki M."/>
            <person name="Ueda T."/>
            <person name="Umeda M."/>
            <person name="Ward J.M."/>
            <person name="Watanabe Y."/>
            <person name="Yazaki K."/>
            <person name="Yokoyama R."/>
            <person name="Yoshitake Y."/>
            <person name="Yotsui I."/>
            <person name="Zachgo S."/>
            <person name="Schmutz J."/>
        </authorList>
    </citation>
    <scope>NUCLEOTIDE SEQUENCE [LARGE SCALE GENOMIC DNA]</scope>
    <source>
        <strain evidence="3">Tak-1</strain>
    </source>
</reference>
<dbReference type="EMBL" id="KZ772726">
    <property type="protein sequence ID" value="PTQ37940.1"/>
    <property type="molecule type" value="Genomic_DNA"/>
</dbReference>
<dbReference type="AlphaFoldDB" id="A0A2R6WVS5"/>
<organism evidence="2 3">
    <name type="scientific">Marchantia polymorpha</name>
    <name type="common">Common liverwort</name>
    <name type="synonym">Marchantia aquatica</name>
    <dbReference type="NCBI Taxonomy" id="3197"/>
    <lineage>
        <taxon>Eukaryota</taxon>
        <taxon>Viridiplantae</taxon>
        <taxon>Streptophyta</taxon>
        <taxon>Embryophyta</taxon>
        <taxon>Marchantiophyta</taxon>
        <taxon>Marchantiopsida</taxon>
        <taxon>Marchantiidae</taxon>
        <taxon>Marchantiales</taxon>
        <taxon>Marchantiaceae</taxon>
        <taxon>Marchantia</taxon>
    </lineage>
</organism>
<feature type="compositionally biased region" description="Gly residues" evidence="1">
    <location>
        <begin position="88"/>
        <end position="97"/>
    </location>
</feature>
<gene>
    <name evidence="2" type="ORF">MARPO_0054s0052</name>
</gene>
<feature type="compositionally biased region" description="Gly residues" evidence="1">
    <location>
        <begin position="140"/>
        <end position="149"/>
    </location>
</feature>
<sequence length="149" mass="15488">MAIVETREELYLARGYGGGGAVGDSKDLSRWGRPSRSSSRPRLQQRRRGNEGHTHGISMEGFSPLYRARARGERGADSGPESEPEGARPGGRGGGNENAGRRTGGKSGVLVGQLQLIPLRLSASRVEQEGQGSGEDDGDGVGVGDGMGG</sequence>
<proteinExistence type="predicted"/>
<evidence type="ECO:0000313" key="2">
    <source>
        <dbReference type="EMBL" id="PTQ37940.1"/>
    </source>
</evidence>
<name>A0A2R6WVS5_MARPO</name>